<name>A0A6A6ALK3_9PLEO</name>
<gene>
    <name evidence="1" type="ORF">P153DRAFT_382493</name>
</gene>
<dbReference type="EMBL" id="ML977500">
    <property type="protein sequence ID" value="KAF2132872.1"/>
    <property type="molecule type" value="Genomic_DNA"/>
</dbReference>
<reference evidence="1" key="1">
    <citation type="journal article" date="2020" name="Stud. Mycol.">
        <title>101 Dothideomycetes genomes: a test case for predicting lifestyles and emergence of pathogens.</title>
        <authorList>
            <person name="Haridas S."/>
            <person name="Albert R."/>
            <person name="Binder M."/>
            <person name="Bloem J."/>
            <person name="Labutti K."/>
            <person name="Salamov A."/>
            <person name="Andreopoulos B."/>
            <person name="Baker S."/>
            <person name="Barry K."/>
            <person name="Bills G."/>
            <person name="Bluhm B."/>
            <person name="Cannon C."/>
            <person name="Castanera R."/>
            <person name="Culley D."/>
            <person name="Daum C."/>
            <person name="Ezra D."/>
            <person name="Gonzalez J."/>
            <person name="Henrissat B."/>
            <person name="Kuo A."/>
            <person name="Liang C."/>
            <person name="Lipzen A."/>
            <person name="Lutzoni F."/>
            <person name="Magnuson J."/>
            <person name="Mondo S."/>
            <person name="Nolan M."/>
            <person name="Ohm R."/>
            <person name="Pangilinan J."/>
            <person name="Park H.-J."/>
            <person name="Ramirez L."/>
            <person name="Alfaro M."/>
            <person name="Sun H."/>
            <person name="Tritt A."/>
            <person name="Yoshinaga Y."/>
            <person name="Zwiers L.-H."/>
            <person name="Turgeon B."/>
            <person name="Goodwin S."/>
            <person name="Spatafora J."/>
            <person name="Crous P."/>
            <person name="Grigoriev I."/>
        </authorList>
    </citation>
    <scope>NUCLEOTIDE SEQUENCE</scope>
    <source>
        <strain evidence="1">CBS 119687</strain>
    </source>
</reference>
<dbReference type="Proteomes" id="UP000799771">
    <property type="component" value="Unassembled WGS sequence"/>
</dbReference>
<dbReference type="GeneID" id="54410586"/>
<proteinExistence type="predicted"/>
<dbReference type="RefSeq" id="XP_033527259.1">
    <property type="nucleotide sequence ID" value="XM_033670154.1"/>
</dbReference>
<accession>A0A6A6ALK3</accession>
<evidence type="ECO:0000313" key="2">
    <source>
        <dbReference type="Proteomes" id="UP000799771"/>
    </source>
</evidence>
<sequence>MSPSERPARPLVVPSLLRDSALSWMSMCRFGWCVAADERLRRWPAEAEKEEWEASVTFATCGYERNCQMPPTRIFIRGAANAHSAQIPLVGVQGLMVEHCRRKVREMFRPGGFGLKLRTVQRGGRTFGGKEASRLPWNVEADQSRRRDRCCCSTQGEKAAGNEHTQKMRLLPI</sequence>
<dbReference type="AlphaFoldDB" id="A0A6A6ALK3"/>
<keyword evidence="2" id="KW-1185">Reference proteome</keyword>
<organism evidence="1 2">
    <name type="scientific">Dothidotthia symphoricarpi CBS 119687</name>
    <dbReference type="NCBI Taxonomy" id="1392245"/>
    <lineage>
        <taxon>Eukaryota</taxon>
        <taxon>Fungi</taxon>
        <taxon>Dikarya</taxon>
        <taxon>Ascomycota</taxon>
        <taxon>Pezizomycotina</taxon>
        <taxon>Dothideomycetes</taxon>
        <taxon>Pleosporomycetidae</taxon>
        <taxon>Pleosporales</taxon>
        <taxon>Dothidotthiaceae</taxon>
        <taxon>Dothidotthia</taxon>
    </lineage>
</organism>
<evidence type="ECO:0000313" key="1">
    <source>
        <dbReference type="EMBL" id="KAF2132872.1"/>
    </source>
</evidence>
<protein>
    <submittedName>
        <fullName evidence="1">Uncharacterized protein</fullName>
    </submittedName>
</protein>